<dbReference type="PANTHER" id="PTHR21143:SF133">
    <property type="entry name" value="GUSTATORY AND PHEROMONE RECEPTOR 32A-RELATED"/>
    <property type="match status" value="1"/>
</dbReference>
<evidence type="ECO:0000256" key="5">
    <source>
        <dbReference type="ARBA" id="ARBA00023136"/>
    </source>
</evidence>
<evidence type="ECO:0000256" key="4">
    <source>
        <dbReference type="ARBA" id="ARBA00022989"/>
    </source>
</evidence>
<keyword evidence="5 7" id="KW-0472">Membrane</keyword>
<dbReference type="GO" id="GO:0007635">
    <property type="term" value="P:chemosensory behavior"/>
    <property type="evidence" value="ECO:0007669"/>
    <property type="project" value="TreeGrafter"/>
</dbReference>
<keyword evidence="4 7" id="KW-1133">Transmembrane helix</keyword>
<keyword evidence="9" id="KW-1185">Reference proteome</keyword>
<feature type="transmembrane region" description="Helical" evidence="7">
    <location>
        <begin position="122"/>
        <end position="143"/>
    </location>
</feature>
<accession>A0AAD5Q0U8</accession>
<evidence type="ECO:0000313" key="9">
    <source>
        <dbReference type="Proteomes" id="UP000820818"/>
    </source>
</evidence>
<organism evidence="8 9">
    <name type="scientific">Daphnia sinensis</name>
    <dbReference type="NCBI Taxonomy" id="1820382"/>
    <lineage>
        <taxon>Eukaryota</taxon>
        <taxon>Metazoa</taxon>
        <taxon>Ecdysozoa</taxon>
        <taxon>Arthropoda</taxon>
        <taxon>Crustacea</taxon>
        <taxon>Branchiopoda</taxon>
        <taxon>Diplostraca</taxon>
        <taxon>Cladocera</taxon>
        <taxon>Anomopoda</taxon>
        <taxon>Daphniidae</taxon>
        <taxon>Daphnia</taxon>
        <taxon>Daphnia similis group</taxon>
    </lineage>
</organism>
<evidence type="ECO:0000256" key="1">
    <source>
        <dbReference type="ARBA" id="ARBA00004651"/>
    </source>
</evidence>
<feature type="transmembrane region" description="Helical" evidence="7">
    <location>
        <begin position="295"/>
        <end position="314"/>
    </location>
</feature>
<protein>
    <recommendedName>
        <fullName evidence="10">Gustatory receptor</fullName>
    </recommendedName>
</protein>
<proteinExistence type="predicted"/>
<dbReference type="PANTHER" id="PTHR21143">
    <property type="entry name" value="INVERTEBRATE GUSTATORY RECEPTOR"/>
    <property type="match status" value="1"/>
</dbReference>
<keyword evidence="6" id="KW-0675">Receptor</keyword>
<dbReference type="Pfam" id="PF08395">
    <property type="entry name" value="7tm_7"/>
    <property type="match status" value="1"/>
</dbReference>
<dbReference type="GO" id="GO:0043025">
    <property type="term" value="C:neuronal cell body"/>
    <property type="evidence" value="ECO:0007669"/>
    <property type="project" value="TreeGrafter"/>
</dbReference>
<feature type="transmembrane region" description="Helical" evidence="7">
    <location>
        <begin position="173"/>
        <end position="193"/>
    </location>
</feature>
<dbReference type="EMBL" id="WJBH02000002">
    <property type="protein sequence ID" value="KAI9562680.1"/>
    <property type="molecule type" value="Genomic_DNA"/>
</dbReference>
<feature type="transmembrane region" description="Helical" evidence="7">
    <location>
        <begin position="213"/>
        <end position="240"/>
    </location>
</feature>
<comment type="subcellular location">
    <subcellularLocation>
        <location evidence="1">Cell membrane</location>
        <topology evidence="1">Multi-pass membrane protein</topology>
    </subcellularLocation>
</comment>
<comment type="caution">
    <text evidence="8">The sequence shown here is derived from an EMBL/GenBank/DDBJ whole genome shotgun (WGS) entry which is preliminary data.</text>
</comment>
<dbReference type="GO" id="GO:0030424">
    <property type="term" value="C:axon"/>
    <property type="evidence" value="ECO:0007669"/>
    <property type="project" value="TreeGrafter"/>
</dbReference>
<keyword evidence="2" id="KW-1003">Cell membrane</keyword>
<dbReference type="InterPro" id="IPR013604">
    <property type="entry name" value="7TM_chemorcpt"/>
</dbReference>
<dbReference type="AlphaFoldDB" id="A0AAD5Q0U8"/>
<name>A0AAD5Q0U8_9CRUS</name>
<sequence length="427" mass="47332">MESIRTDASLEHVPHKTNPVPSRNVGVVQTYSFAFQPLLVCLRVLGIELAPSSTIESSSKGERYKTFTLGVIFLVYNAFCNVYTTLTNGTKIIEDVNTTLNCSSTDGTNSTMKMSAVLSWNIIIDYVNYGALAVIVHATLLSFSQQSKWESLWNNVQRMHQEFKGIRRTMGRLTIAGLVIVFSETIAMVGFAVEFTEMTPGTRGFLPALLPAVFRLCAMVSYIYAGCSLLLFALIGWTALLGLRSLQQQAAASSSRTSPSLTANETLTTLAKWKSLHVLVSDVVDGMNECFGPILLIWIVHIFVGFIATPYYIIDGFYRSGSATRRLLPASIYLMFQHTFHLLIITGIPNAIIQQAVAFGKQLQQIEFRDANHLLEHNEKVNMLATEVLIALPRITAMEYGDLELSLIPTMIGTTITYLVILCQFDV</sequence>
<keyword evidence="3 7" id="KW-0812">Transmembrane</keyword>
<gene>
    <name evidence="8" type="ORF">GHT06_010134</name>
</gene>
<evidence type="ECO:0000256" key="7">
    <source>
        <dbReference type="SAM" id="Phobius"/>
    </source>
</evidence>
<evidence type="ECO:0000313" key="8">
    <source>
        <dbReference type="EMBL" id="KAI9562680.1"/>
    </source>
</evidence>
<dbReference type="GO" id="GO:0050909">
    <property type="term" value="P:sensory perception of taste"/>
    <property type="evidence" value="ECO:0007669"/>
    <property type="project" value="InterPro"/>
</dbReference>
<dbReference type="GO" id="GO:0030425">
    <property type="term" value="C:dendrite"/>
    <property type="evidence" value="ECO:0007669"/>
    <property type="project" value="TreeGrafter"/>
</dbReference>
<evidence type="ECO:0000256" key="2">
    <source>
        <dbReference type="ARBA" id="ARBA00022475"/>
    </source>
</evidence>
<dbReference type="Proteomes" id="UP000820818">
    <property type="component" value="Linkage Group LG2"/>
</dbReference>
<feature type="transmembrane region" description="Helical" evidence="7">
    <location>
        <begin position="67"/>
        <end position="86"/>
    </location>
</feature>
<feature type="transmembrane region" description="Helical" evidence="7">
    <location>
        <begin position="334"/>
        <end position="353"/>
    </location>
</feature>
<evidence type="ECO:0000256" key="3">
    <source>
        <dbReference type="ARBA" id="ARBA00022692"/>
    </source>
</evidence>
<dbReference type="GO" id="GO:0008049">
    <property type="term" value="P:male courtship behavior"/>
    <property type="evidence" value="ECO:0007669"/>
    <property type="project" value="TreeGrafter"/>
</dbReference>
<dbReference type="GO" id="GO:0005886">
    <property type="term" value="C:plasma membrane"/>
    <property type="evidence" value="ECO:0007669"/>
    <property type="project" value="UniProtKB-SubCell"/>
</dbReference>
<reference evidence="8 9" key="1">
    <citation type="submission" date="2022-05" db="EMBL/GenBank/DDBJ databases">
        <title>A multi-omics perspective on studying reproductive biology in Daphnia sinensis.</title>
        <authorList>
            <person name="Jia J."/>
        </authorList>
    </citation>
    <scope>NUCLEOTIDE SEQUENCE [LARGE SCALE GENOMIC DNA]</scope>
    <source>
        <strain evidence="8 9">WSL</strain>
    </source>
</reference>
<evidence type="ECO:0008006" key="10">
    <source>
        <dbReference type="Google" id="ProtNLM"/>
    </source>
</evidence>
<evidence type="ECO:0000256" key="6">
    <source>
        <dbReference type="ARBA" id="ARBA00023170"/>
    </source>
</evidence>